<reference evidence="8 9" key="1">
    <citation type="journal article" date="2018" name="Cell">
        <title>The Chara Genome: Secondary Complexity and Implications for Plant Terrestrialization.</title>
        <authorList>
            <person name="Nishiyama T."/>
            <person name="Sakayama H."/>
            <person name="Vries J.D."/>
            <person name="Buschmann H."/>
            <person name="Saint-Marcoux D."/>
            <person name="Ullrich K.K."/>
            <person name="Haas F.B."/>
            <person name="Vanderstraeten L."/>
            <person name="Becker D."/>
            <person name="Lang D."/>
            <person name="Vosolsobe S."/>
            <person name="Rombauts S."/>
            <person name="Wilhelmsson P.K.I."/>
            <person name="Janitza P."/>
            <person name="Kern R."/>
            <person name="Heyl A."/>
            <person name="Rumpler F."/>
            <person name="Villalobos L.I.A.C."/>
            <person name="Clay J.M."/>
            <person name="Skokan R."/>
            <person name="Toyoda A."/>
            <person name="Suzuki Y."/>
            <person name="Kagoshima H."/>
            <person name="Schijlen E."/>
            <person name="Tajeshwar N."/>
            <person name="Catarino B."/>
            <person name="Hetherington A.J."/>
            <person name="Saltykova A."/>
            <person name="Bonnot C."/>
            <person name="Breuninger H."/>
            <person name="Symeonidi A."/>
            <person name="Radhakrishnan G.V."/>
            <person name="Van Nieuwerburgh F."/>
            <person name="Deforce D."/>
            <person name="Chang C."/>
            <person name="Karol K.G."/>
            <person name="Hedrich R."/>
            <person name="Ulvskov P."/>
            <person name="Glockner G."/>
            <person name="Delwiche C.F."/>
            <person name="Petrasek J."/>
            <person name="Van de Peer Y."/>
            <person name="Friml J."/>
            <person name="Beilby M."/>
            <person name="Dolan L."/>
            <person name="Kohara Y."/>
            <person name="Sugano S."/>
            <person name="Fujiyama A."/>
            <person name="Delaux P.-M."/>
            <person name="Quint M."/>
            <person name="TheiBen G."/>
            <person name="Hagemann M."/>
            <person name="Harholt J."/>
            <person name="Dunand C."/>
            <person name="Zachgo S."/>
            <person name="Langdale J."/>
            <person name="Maumus F."/>
            <person name="Straeten D.V.D."/>
            <person name="Gould S.B."/>
            <person name="Rensing S.A."/>
        </authorList>
    </citation>
    <scope>NUCLEOTIDE SEQUENCE [LARGE SCALE GENOMIC DNA]</scope>
    <source>
        <strain evidence="8 9">S276</strain>
    </source>
</reference>
<dbReference type="STRING" id="69332.A0A388JS11"/>
<dbReference type="PANTHER" id="PTHR19317">
    <property type="entry name" value="PRENYLATED RAB ACCEPTOR 1-RELATED"/>
    <property type="match status" value="1"/>
</dbReference>
<comment type="caution">
    <text evidence="8">The sequence shown here is derived from an EMBL/GenBank/DDBJ whole genome shotgun (WGS) entry which is preliminary data.</text>
</comment>
<accession>A0A388JS11</accession>
<evidence type="ECO:0000256" key="4">
    <source>
        <dbReference type="ARBA" id="ARBA00022692"/>
    </source>
</evidence>
<evidence type="ECO:0000256" key="1">
    <source>
        <dbReference type="ARBA" id="ARBA00002501"/>
    </source>
</evidence>
<dbReference type="Gramene" id="GBG60557">
    <property type="protein sequence ID" value="GBG60557"/>
    <property type="gene ID" value="CBR_g8580"/>
</dbReference>
<evidence type="ECO:0000256" key="3">
    <source>
        <dbReference type="ARBA" id="ARBA00006483"/>
    </source>
</evidence>
<comment type="function">
    <text evidence="1 7">May be involved in both secretory and endocytic intracellular trafficking in the endosomal/prevacuolar compartments.</text>
</comment>
<dbReference type="GO" id="GO:0016192">
    <property type="term" value="P:vesicle-mediated transport"/>
    <property type="evidence" value="ECO:0007669"/>
    <property type="project" value="UniProtKB-ARBA"/>
</dbReference>
<organism evidence="8 9">
    <name type="scientific">Chara braunii</name>
    <name type="common">Braun's stonewort</name>
    <dbReference type="NCBI Taxonomy" id="69332"/>
    <lineage>
        <taxon>Eukaryota</taxon>
        <taxon>Viridiplantae</taxon>
        <taxon>Streptophyta</taxon>
        <taxon>Charophyceae</taxon>
        <taxon>Charales</taxon>
        <taxon>Characeae</taxon>
        <taxon>Chara</taxon>
    </lineage>
</organism>
<protein>
    <recommendedName>
        <fullName evidence="7">PRA1 family protein</fullName>
    </recommendedName>
</protein>
<evidence type="ECO:0000256" key="6">
    <source>
        <dbReference type="ARBA" id="ARBA00023136"/>
    </source>
</evidence>
<dbReference type="GO" id="GO:0005794">
    <property type="term" value="C:Golgi apparatus"/>
    <property type="evidence" value="ECO:0007669"/>
    <property type="project" value="TreeGrafter"/>
</dbReference>
<dbReference type="GO" id="GO:0016020">
    <property type="term" value="C:membrane"/>
    <property type="evidence" value="ECO:0007669"/>
    <property type="project" value="UniProtKB-SubCell"/>
</dbReference>
<evidence type="ECO:0000256" key="2">
    <source>
        <dbReference type="ARBA" id="ARBA00004141"/>
    </source>
</evidence>
<evidence type="ECO:0000313" key="8">
    <source>
        <dbReference type="EMBL" id="GBG60557.1"/>
    </source>
</evidence>
<keyword evidence="6 7" id="KW-0472">Membrane</keyword>
<dbReference type="OMA" id="DMETLGC"/>
<name>A0A388JS11_CHABU</name>
<dbReference type="Pfam" id="PF03208">
    <property type="entry name" value="PRA1"/>
    <property type="match status" value="1"/>
</dbReference>
<evidence type="ECO:0000256" key="7">
    <source>
        <dbReference type="RuleBase" id="RU363107"/>
    </source>
</evidence>
<evidence type="ECO:0000313" key="9">
    <source>
        <dbReference type="Proteomes" id="UP000265515"/>
    </source>
</evidence>
<keyword evidence="7" id="KW-0813">Transport</keyword>
<comment type="subcellular location">
    <subcellularLocation>
        <location evidence="2 7">Membrane</location>
        <topology evidence="2 7">Multi-pass membrane protein</topology>
    </subcellularLocation>
</comment>
<sequence>MASPLPTSTVGPPSSTGQVDASSGAAALLSKVTDSVKFAFHQSRPWSEMVDRTSFSRFDAVSEATSRVRKNISYFKVNYAICVVAFVILSMLWNVSSLVYLFFLGLLWGWLFMVRSEPLTLGGRTLSENELFFGMVVFSLLVVFVFTSVGYVLLTAVSLASLGIVVHAAFRQPDELFSEGQEPSGGFLSFLGPAAAGLPSAVGHV</sequence>
<dbReference type="EMBL" id="BFEA01000012">
    <property type="protein sequence ID" value="GBG60557.1"/>
    <property type="molecule type" value="Genomic_DNA"/>
</dbReference>
<dbReference type="OrthoDB" id="63113at2759"/>
<feature type="transmembrane region" description="Helical" evidence="7">
    <location>
        <begin position="131"/>
        <end position="154"/>
    </location>
</feature>
<comment type="similarity">
    <text evidence="3 7">Belongs to the PRA1 family.</text>
</comment>
<dbReference type="PANTHER" id="PTHR19317:SF0">
    <property type="entry name" value="PRENYLATED RAB ACCEPTOR PROTEIN 1"/>
    <property type="match status" value="1"/>
</dbReference>
<proteinExistence type="inferred from homology"/>
<dbReference type="GO" id="GO:0005783">
    <property type="term" value="C:endoplasmic reticulum"/>
    <property type="evidence" value="ECO:0007669"/>
    <property type="project" value="UniProtKB-ARBA"/>
</dbReference>
<gene>
    <name evidence="8" type="ORF">CBR_g8580</name>
</gene>
<keyword evidence="9" id="KW-1185">Reference proteome</keyword>
<evidence type="ECO:0000256" key="5">
    <source>
        <dbReference type="ARBA" id="ARBA00022989"/>
    </source>
</evidence>
<dbReference type="Proteomes" id="UP000265515">
    <property type="component" value="Unassembled WGS sequence"/>
</dbReference>
<feature type="transmembrane region" description="Helical" evidence="7">
    <location>
        <begin position="79"/>
        <end position="111"/>
    </location>
</feature>
<dbReference type="AlphaFoldDB" id="A0A388JS11"/>
<keyword evidence="4 7" id="KW-0812">Transmembrane</keyword>
<dbReference type="InterPro" id="IPR004895">
    <property type="entry name" value="Prenylated_rab_accept_PRA1"/>
</dbReference>
<keyword evidence="5 7" id="KW-1133">Transmembrane helix</keyword>